<gene>
    <name evidence="3" type="primary">pgaB</name>
    <name evidence="3" type="ORF">SAMEA3906486_04110</name>
</gene>
<dbReference type="Pfam" id="PF01522">
    <property type="entry name" value="Polysacc_deac_1"/>
    <property type="match status" value="1"/>
</dbReference>
<dbReference type="PANTHER" id="PTHR34216:SF13">
    <property type="entry name" value="XYLANASE_CHITIN DEACETYLASE"/>
    <property type="match status" value="1"/>
</dbReference>
<dbReference type="STRING" id="288768.SAMEA3906486_04110"/>
<keyword evidence="1" id="KW-0732">Signal</keyword>
<feature type="domain" description="NodB homology" evidence="2">
    <location>
        <begin position="61"/>
        <end position="295"/>
    </location>
</feature>
<dbReference type="SUPFAM" id="SSF88713">
    <property type="entry name" value="Glycoside hydrolase/deacetylase"/>
    <property type="match status" value="1"/>
</dbReference>
<accession>A0A157SPT4</accession>
<dbReference type="EMBL" id="FKIF01000007">
    <property type="protein sequence ID" value="SAI72395.1"/>
    <property type="molecule type" value="Genomic_DNA"/>
</dbReference>
<dbReference type="Gene3D" id="3.20.20.370">
    <property type="entry name" value="Glycoside hydrolase/deacetylase"/>
    <property type="match status" value="1"/>
</dbReference>
<dbReference type="PROSITE" id="PS51677">
    <property type="entry name" value="NODB"/>
    <property type="match status" value="1"/>
</dbReference>
<dbReference type="Proteomes" id="UP000076848">
    <property type="component" value="Unassembled WGS sequence"/>
</dbReference>
<dbReference type="EC" id="3.5.1.-" evidence="3"/>
<reference evidence="3 4" key="1">
    <citation type="submission" date="2016-04" db="EMBL/GenBank/DDBJ databases">
        <authorList>
            <consortium name="Pathogen Informatics"/>
        </authorList>
    </citation>
    <scope>NUCLEOTIDE SEQUENCE [LARGE SCALE GENOMIC DNA]</scope>
    <source>
        <strain evidence="3 4">H050680373</strain>
    </source>
</reference>
<keyword evidence="3" id="KW-0378">Hydrolase</keyword>
<dbReference type="RefSeq" id="WP_066131077.1">
    <property type="nucleotide sequence ID" value="NZ_FKIF01000007.1"/>
</dbReference>
<evidence type="ECO:0000313" key="3">
    <source>
        <dbReference type="EMBL" id="SAI72395.1"/>
    </source>
</evidence>
<evidence type="ECO:0000313" key="4">
    <source>
        <dbReference type="Proteomes" id="UP000076848"/>
    </source>
</evidence>
<protein>
    <submittedName>
        <fullName evidence="3">Polysaccharide deacetylase</fullName>
        <ecNumber evidence="3">3.5.1.-</ecNumber>
    </submittedName>
</protein>
<evidence type="ECO:0000256" key="1">
    <source>
        <dbReference type="ARBA" id="ARBA00022729"/>
    </source>
</evidence>
<sequence length="295" mass="33263">MKNAPSVPVLMYHHVTPKYSRLSVRSKGFERQIAGLARKGYTSLTAQQYADYLKGVPVPEKSVLITFDDGYLDNWVHAHPILQRHGMHAVLFVITQWIGDGPVRPHAGQGLPLPASPDHAGCTALVEAGRHDEVALRWSELRAMQEAGTFEIHSHTHTHTRWDLICGSDIAAKRRHMAEELATSKALLEQHLGPVSDHLCWPQGYFDADYVALAHAAGFRHLYTTDAYGLNKPGGDPGHIYRFPMRDSDSGRFNHRIWLYSNTTFGPSYLAFKAWRRKIKQQKRRAKATRLAVSQ</sequence>
<organism evidence="3 4">
    <name type="scientific">Bordetella ansorpii</name>
    <dbReference type="NCBI Taxonomy" id="288768"/>
    <lineage>
        <taxon>Bacteria</taxon>
        <taxon>Pseudomonadati</taxon>
        <taxon>Pseudomonadota</taxon>
        <taxon>Betaproteobacteria</taxon>
        <taxon>Burkholderiales</taxon>
        <taxon>Alcaligenaceae</taxon>
        <taxon>Bordetella</taxon>
    </lineage>
</organism>
<dbReference type="InterPro" id="IPR011330">
    <property type="entry name" value="Glyco_hydro/deAcase_b/a-brl"/>
</dbReference>
<dbReference type="PANTHER" id="PTHR34216">
    <property type="match status" value="1"/>
</dbReference>
<dbReference type="GO" id="GO:0016810">
    <property type="term" value="F:hydrolase activity, acting on carbon-nitrogen (but not peptide) bonds"/>
    <property type="evidence" value="ECO:0007669"/>
    <property type="project" value="InterPro"/>
</dbReference>
<keyword evidence="4" id="KW-1185">Reference proteome</keyword>
<dbReference type="InterPro" id="IPR002509">
    <property type="entry name" value="NODB_dom"/>
</dbReference>
<dbReference type="GO" id="GO:0005975">
    <property type="term" value="P:carbohydrate metabolic process"/>
    <property type="evidence" value="ECO:0007669"/>
    <property type="project" value="InterPro"/>
</dbReference>
<proteinExistence type="predicted"/>
<dbReference type="InterPro" id="IPR051398">
    <property type="entry name" value="Polysacch_Deacetylase"/>
</dbReference>
<evidence type="ECO:0000259" key="2">
    <source>
        <dbReference type="PROSITE" id="PS51677"/>
    </source>
</evidence>
<dbReference type="AlphaFoldDB" id="A0A157SPT4"/>
<name>A0A157SPT4_9BORD</name>
<dbReference type="CDD" id="cd10969">
    <property type="entry name" value="CE4_Ecf1_like_5s"/>
    <property type="match status" value="1"/>
</dbReference>
<dbReference type="OrthoDB" id="9814639at2"/>